<proteinExistence type="predicted"/>
<gene>
    <name evidence="1" type="ORF">LCGC14_1999430</name>
</gene>
<evidence type="ECO:0000313" key="1">
    <source>
        <dbReference type="EMBL" id="KKL80970.1"/>
    </source>
</evidence>
<protein>
    <submittedName>
        <fullName evidence="1">Uncharacterized protein</fullName>
    </submittedName>
</protein>
<accession>A0A0F9HH37</accession>
<dbReference type="EMBL" id="LAZR01022699">
    <property type="protein sequence ID" value="KKL80970.1"/>
    <property type="molecule type" value="Genomic_DNA"/>
</dbReference>
<name>A0A0F9HH37_9ZZZZ</name>
<reference evidence="1" key="1">
    <citation type="journal article" date="2015" name="Nature">
        <title>Complex archaea that bridge the gap between prokaryotes and eukaryotes.</title>
        <authorList>
            <person name="Spang A."/>
            <person name="Saw J.H."/>
            <person name="Jorgensen S.L."/>
            <person name="Zaremba-Niedzwiedzka K."/>
            <person name="Martijn J."/>
            <person name="Lind A.E."/>
            <person name="van Eijk R."/>
            <person name="Schleper C."/>
            <person name="Guy L."/>
            <person name="Ettema T.J."/>
        </authorList>
    </citation>
    <scope>NUCLEOTIDE SEQUENCE</scope>
</reference>
<organism evidence="1">
    <name type="scientific">marine sediment metagenome</name>
    <dbReference type="NCBI Taxonomy" id="412755"/>
    <lineage>
        <taxon>unclassified sequences</taxon>
        <taxon>metagenomes</taxon>
        <taxon>ecological metagenomes</taxon>
    </lineage>
</organism>
<dbReference type="AlphaFoldDB" id="A0A0F9HH37"/>
<sequence length="146" mass="16787">MANKAILKAIAKGDVRQLMAKDREYKGSWKKRGGAGAFFMLSRKWDRIEAQCEDEGYDIFKVLEDMRSDGLIDDVGDLRRYLMLVEMEMRIRHASEHQIMTISEKGTEHLVSHPTPCKGCVECTGEFVRMDDTYTPPAHLYKARVD</sequence>
<comment type="caution">
    <text evidence="1">The sequence shown here is derived from an EMBL/GenBank/DDBJ whole genome shotgun (WGS) entry which is preliminary data.</text>
</comment>